<sequence length="105" mass="12516">MLQEFLSEQPYHRDEYSRVVDMWNKIREEAVTVCVNNFLLPVFEREAHERLLQEAKDYVIKQSTQNLYDRIKTAAYRNVHDDDDDFENGFAGGTRVLSIVYPEER</sequence>
<organism evidence="1 2">
    <name type="scientific">Wuchereria bancrofti</name>
    <dbReference type="NCBI Taxonomy" id="6293"/>
    <lineage>
        <taxon>Eukaryota</taxon>
        <taxon>Metazoa</taxon>
        <taxon>Ecdysozoa</taxon>
        <taxon>Nematoda</taxon>
        <taxon>Chromadorea</taxon>
        <taxon>Rhabditida</taxon>
        <taxon>Spirurina</taxon>
        <taxon>Spiruromorpha</taxon>
        <taxon>Filarioidea</taxon>
        <taxon>Onchocercidae</taxon>
        <taxon>Wuchereria</taxon>
    </lineage>
</organism>
<name>J9E3Z5_WUCBA</name>
<protein>
    <submittedName>
        <fullName evidence="1">Uncharacterized protein</fullName>
    </submittedName>
</protein>
<dbReference type="EMBL" id="ADBV01023670">
    <property type="protein sequence ID" value="EJW70074.1"/>
    <property type="molecule type" value="Genomic_DNA"/>
</dbReference>
<dbReference type="GO" id="GO:0034728">
    <property type="term" value="P:nucleosome organization"/>
    <property type="evidence" value="ECO:0007669"/>
    <property type="project" value="TreeGrafter"/>
</dbReference>
<dbReference type="AlphaFoldDB" id="J9E3Z5"/>
<dbReference type="PANTHER" id="PTHR10145">
    <property type="entry name" value="TRANSCRIPTION ELONGATION FACTOR SPT6"/>
    <property type="match status" value="1"/>
</dbReference>
<comment type="caution">
    <text evidence="1">The sequence shown here is derived from an EMBL/GenBank/DDBJ whole genome shotgun (WGS) entry which is preliminary data.</text>
</comment>
<evidence type="ECO:0000313" key="1">
    <source>
        <dbReference type="EMBL" id="EJW70074.1"/>
    </source>
</evidence>
<reference evidence="2" key="1">
    <citation type="submission" date="2012-08" db="EMBL/GenBank/DDBJ databases">
        <title>The Genome Sequence of Wuchereria bancrofti.</title>
        <authorList>
            <person name="Nutman T.B."/>
            <person name="Fink D.L."/>
            <person name="Russ C."/>
            <person name="Young S."/>
            <person name="Zeng Q."/>
            <person name="Koehrsen M."/>
            <person name="Alvarado L."/>
            <person name="Berlin A."/>
            <person name="Chapman S.B."/>
            <person name="Chen Z."/>
            <person name="Freedman E."/>
            <person name="Gellesch M."/>
            <person name="Goldberg J."/>
            <person name="Griggs A."/>
            <person name="Gujja S."/>
            <person name="Heilman E.R."/>
            <person name="Heiman D."/>
            <person name="Hepburn T."/>
            <person name="Howarth C."/>
            <person name="Jen D."/>
            <person name="Larson L."/>
            <person name="Lewis B."/>
            <person name="Mehta T."/>
            <person name="Park D."/>
            <person name="Pearson M."/>
            <person name="Roberts A."/>
            <person name="Saif S."/>
            <person name="Shea T."/>
            <person name="Shenoy N."/>
            <person name="Sisk P."/>
            <person name="Stolte C."/>
            <person name="Sykes S."/>
            <person name="Walk T."/>
            <person name="White J."/>
            <person name="Yandava C."/>
            <person name="Haas B."/>
            <person name="Henn M.R."/>
            <person name="Nusbaum C."/>
            <person name="Birren B."/>
        </authorList>
    </citation>
    <scope>NUCLEOTIDE SEQUENCE [LARGE SCALE GENOMIC DNA]</scope>
    <source>
        <strain evidence="2">NA</strain>
    </source>
</reference>
<evidence type="ECO:0000313" key="2">
    <source>
        <dbReference type="Proteomes" id="UP000004810"/>
    </source>
</evidence>
<dbReference type="GO" id="GO:0042393">
    <property type="term" value="F:histone binding"/>
    <property type="evidence" value="ECO:0007669"/>
    <property type="project" value="TreeGrafter"/>
</dbReference>
<dbReference type="GO" id="GO:0140673">
    <property type="term" value="P:transcription elongation-coupled chromatin remodeling"/>
    <property type="evidence" value="ECO:0007669"/>
    <property type="project" value="InterPro"/>
</dbReference>
<gene>
    <name evidence="1" type="ORF">WUBG_19016</name>
</gene>
<accession>J9E3Z5</accession>
<dbReference type="GO" id="GO:0008023">
    <property type="term" value="C:transcription elongation factor complex"/>
    <property type="evidence" value="ECO:0007669"/>
    <property type="project" value="TreeGrafter"/>
</dbReference>
<dbReference type="InterPro" id="IPR017072">
    <property type="entry name" value="TF_Spt6"/>
</dbReference>
<proteinExistence type="predicted"/>
<dbReference type="InterPro" id="IPR023323">
    <property type="entry name" value="Tex-like_dom_sf"/>
</dbReference>
<dbReference type="Gene3D" id="1.10.3500.10">
    <property type="entry name" value="Tex N-terminal region-like"/>
    <property type="match status" value="1"/>
</dbReference>
<dbReference type="Proteomes" id="UP000004810">
    <property type="component" value="Unassembled WGS sequence"/>
</dbReference>
<dbReference type="SUPFAM" id="SSF158832">
    <property type="entry name" value="Tex N-terminal region-like"/>
    <property type="match status" value="1"/>
</dbReference>
<dbReference type="GO" id="GO:0031491">
    <property type="term" value="F:nucleosome binding"/>
    <property type="evidence" value="ECO:0007669"/>
    <property type="project" value="TreeGrafter"/>
</dbReference>
<dbReference type="PANTHER" id="PTHR10145:SF6">
    <property type="entry name" value="TRANSCRIPTION ELONGATION FACTOR SPT6"/>
    <property type="match status" value="1"/>
</dbReference>